<comment type="caution">
    <text evidence="2">The sequence shown here is derived from an EMBL/GenBank/DDBJ whole genome shotgun (WGS) entry which is preliminary data.</text>
</comment>
<dbReference type="InterPro" id="IPR006016">
    <property type="entry name" value="UspA"/>
</dbReference>
<dbReference type="Proteomes" id="UP001500166">
    <property type="component" value="Unassembled WGS sequence"/>
</dbReference>
<proteinExistence type="predicted"/>
<evidence type="ECO:0000313" key="2">
    <source>
        <dbReference type="EMBL" id="GAA2123143.1"/>
    </source>
</evidence>
<dbReference type="Gene3D" id="3.40.50.12370">
    <property type="match status" value="1"/>
</dbReference>
<sequence>MTIILASADTAAGHAARDFAIEEARRRDADLIVFPVDGSTPDISGFGYDRVTLENADGRSKDAVGDLIDATNRSEVEAVVVGVKRRSPAGKIFLGSSAQQIILEAAVPVISVKPAT</sequence>
<organism evidence="2 3">
    <name type="scientific">Kocuria atrinae</name>
    <dbReference type="NCBI Taxonomy" id="592377"/>
    <lineage>
        <taxon>Bacteria</taxon>
        <taxon>Bacillati</taxon>
        <taxon>Actinomycetota</taxon>
        <taxon>Actinomycetes</taxon>
        <taxon>Micrococcales</taxon>
        <taxon>Micrococcaceae</taxon>
        <taxon>Kocuria</taxon>
    </lineage>
</organism>
<name>A0ABP5K0E9_9MICC</name>
<dbReference type="SUPFAM" id="SSF52402">
    <property type="entry name" value="Adenine nucleotide alpha hydrolases-like"/>
    <property type="match status" value="1"/>
</dbReference>
<dbReference type="EMBL" id="BAAAQA010000033">
    <property type="protein sequence ID" value="GAA2123143.1"/>
    <property type="molecule type" value="Genomic_DNA"/>
</dbReference>
<dbReference type="Pfam" id="PF00582">
    <property type="entry name" value="Usp"/>
    <property type="match status" value="1"/>
</dbReference>
<accession>A0ABP5K0E9</accession>
<gene>
    <name evidence="2" type="ORF">GCM10009824_26730</name>
</gene>
<evidence type="ECO:0000313" key="3">
    <source>
        <dbReference type="Proteomes" id="UP001500166"/>
    </source>
</evidence>
<keyword evidence="3" id="KW-1185">Reference proteome</keyword>
<protein>
    <submittedName>
        <fullName evidence="2">Universal stress protein</fullName>
    </submittedName>
</protein>
<dbReference type="RefSeq" id="WP_344225480.1">
    <property type="nucleotide sequence ID" value="NZ_BAAAQA010000033.1"/>
</dbReference>
<feature type="domain" description="UspA" evidence="1">
    <location>
        <begin position="59"/>
        <end position="113"/>
    </location>
</feature>
<reference evidence="3" key="1">
    <citation type="journal article" date="2019" name="Int. J. Syst. Evol. Microbiol.">
        <title>The Global Catalogue of Microorganisms (GCM) 10K type strain sequencing project: providing services to taxonomists for standard genome sequencing and annotation.</title>
        <authorList>
            <consortium name="The Broad Institute Genomics Platform"/>
            <consortium name="The Broad Institute Genome Sequencing Center for Infectious Disease"/>
            <person name="Wu L."/>
            <person name="Ma J."/>
        </authorList>
    </citation>
    <scope>NUCLEOTIDE SEQUENCE [LARGE SCALE GENOMIC DNA]</scope>
    <source>
        <strain evidence="3">JCM 15914</strain>
    </source>
</reference>
<evidence type="ECO:0000259" key="1">
    <source>
        <dbReference type="Pfam" id="PF00582"/>
    </source>
</evidence>